<feature type="signal peptide" evidence="1">
    <location>
        <begin position="1"/>
        <end position="24"/>
    </location>
</feature>
<sequence>MMAESIRFKIRILLAFSFSLCLNSEKTGDELNSVEERNPRVIFMKDESRRQDSNEESLTAMHLCMEEEDRKERLITCDRRYSSNFACVGAWEGNIQKCDKFKEKQVAAAICVQKDSSYIVICEYKNLKPTYLCFSRKLTGINDYNLYINFSKIASQMREDIRPCRNKQRRICLERGALFPCDGLDKLESNIDDHDKKFVMHTKAEEKLPNIYMRYESMKNGFGEFPAHSFKQNVSNHTFVYPKKSKTNTELKHETVNLLSLPKHISKFPNHYQISKFSNDYEDISAFETAKDLKDSYLSETESRFRPDMPNVPYSTHGFANQDTTYPKLKNKTVNLLPVQYPISKFENHYEDVSAFETGKDLKDSYLSETESGISTRYAKCPI</sequence>
<comment type="caution">
    <text evidence="2">The sequence shown here is derived from an EMBL/GenBank/DDBJ whole genome shotgun (WGS) entry which is preliminary data.</text>
</comment>
<dbReference type="EMBL" id="JABXBU010000002">
    <property type="protein sequence ID" value="KAF8795194.1"/>
    <property type="molecule type" value="Genomic_DNA"/>
</dbReference>
<reference evidence="2" key="1">
    <citation type="journal article" date="2020" name="bioRxiv">
        <title>Chromosome-level reference genome of the European wasp spider Argiope bruennichi: a resource for studies on range expansion and evolutionary adaptation.</title>
        <authorList>
            <person name="Sheffer M.M."/>
            <person name="Hoppe A."/>
            <person name="Krehenwinkel H."/>
            <person name="Uhl G."/>
            <person name="Kuss A.W."/>
            <person name="Jensen L."/>
            <person name="Jensen C."/>
            <person name="Gillespie R.G."/>
            <person name="Hoff K.J."/>
            <person name="Prost S."/>
        </authorList>
    </citation>
    <scope>NUCLEOTIDE SEQUENCE</scope>
</reference>
<evidence type="ECO:0000256" key="1">
    <source>
        <dbReference type="SAM" id="SignalP"/>
    </source>
</evidence>
<feature type="chain" id="PRO_5035915328" evidence="1">
    <location>
        <begin position="25"/>
        <end position="383"/>
    </location>
</feature>
<keyword evidence="3" id="KW-1185">Reference proteome</keyword>
<reference evidence="2" key="2">
    <citation type="submission" date="2020-06" db="EMBL/GenBank/DDBJ databases">
        <authorList>
            <person name="Sheffer M."/>
        </authorList>
    </citation>
    <scope>NUCLEOTIDE SEQUENCE</scope>
</reference>
<dbReference type="AlphaFoldDB" id="A0A8T0FVR1"/>
<keyword evidence="1" id="KW-0732">Signal</keyword>
<gene>
    <name evidence="2" type="ORF">HNY73_003071</name>
</gene>
<evidence type="ECO:0000313" key="3">
    <source>
        <dbReference type="Proteomes" id="UP000807504"/>
    </source>
</evidence>
<protein>
    <submittedName>
        <fullName evidence="2">Uncharacterized protein</fullName>
    </submittedName>
</protein>
<dbReference type="Proteomes" id="UP000807504">
    <property type="component" value="Unassembled WGS sequence"/>
</dbReference>
<organism evidence="2 3">
    <name type="scientific">Argiope bruennichi</name>
    <name type="common">Wasp spider</name>
    <name type="synonym">Aranea bruennichi</name>
    <dbReference type="NCBI Taxonomy" id="94029"/>
    <lineage>
        <taxon>Eukaryota</taxon>
        <taxon>Metazoa</taxon>
        <taxon>Ecdysozoa</taxon>
        <taxon>Arthropoda</taxon>
        <taxon>Chelicerata</taxon>
        <taxon>Arachnida</taxon>
        <taxon>Araneae</taxon>
        <taxon>Araneomorphae</taxon>
        <taxon>Entelegynae</taxon>
        <taxon>Araneoidea</taxon>
        <taxon>Araneidae</taxon>
        <taxon>Argiope</taxon>
    </lineage>
</organism>
<accession>A0A8T0FVR1</accession>
<name>A0A8T0FVR1_ARGBR</name>
<proteinExistence type="predicted"/>
<evidence type="ECO:0000313" key="2">
    <source>
        <dbReference type="EMBL" id="KAF8795194.1"/>
    </source>
</evidence>